<evidence type="ECO:0000256" key="4">
    <source>
        <dbReference type="ARBA" id="ARBA00023136"/>
    </source>
</evidence>
<protein>
    <submittedName>
        <fullName evidence="6">MAPEG family protein</fullName>
    </submittedName>
</protein>
<gene>
    <name evidence="6" type="ORF">SCD92_02305</name>
</gene>
<dbReference type="Proteomes" id="UP001273505">
    <property type="component" value="Unassembled WGS sequence"/>
</dbReference>
<dbReference type="EMBL" id="JAXAFO010000002">
    <property type="protein sequence ID" value="MDX6848173.1"/>
    <property type="molecule type" value="Genomic_DNA"/>
</dbReference>
<dbReference type="InterPro" id="IPR001129">
    <property type="entry name" value="Membr-assoc_MAPEG"/>
</dbReference>
<reference evidence="6 7" key="1">
    <citation type="submission" date="2023-11" db="EMBL/GenBank/DDBJ databases">
        <title>Gilvimarinus fulvus sp. nov., isolated from the surface of Kelp.</title>
        <authorList>
            <person name="Sun Y.Y."/>
            <person name="Gong Y."/>
            <person name="Du Z.J."/>
        </authorList>
    </citation>
    <scope>NUCLEOTIDE SEQUENCE [LARGE SCALE GENOMIC DNA]</scope>
    <source>
        <strain evidence="6 7">SDUM040013</strain>
    </source>
</reference>
<proteinExistence type="predicted"/>
<feature type="transmembrane region" description="Helical" evidence="5">
    <location>
        <begin position="115"/>
        <end position="136"/>
    </location>
</feature>
<comment type="subcellular location">
    <subcellularLocation>
        <location evidence="1">Membrane</location>
    </subcellularLocation>
</comment>
<evidence type="ECO:0000313" key="7">
    <source>
        <dbReference type="Proteomes" id="UP001273505"/>
    </source>
</evidence>
<keyword evidence="3 5" id="KW-1133">Transmembrane helix</keyword>
<evidence type="ECO:0000256" key="5">
    <source>
        <dbReference type="SAM" id="Phobius"/>
    </source>
</evidence>
<comment type="caution">
    <text evidence="6">The sequence shown here is derived from an EMBL/GenBank/DDBJ whole genome shotgun (WGS) entry which is preliminary data.</text>
</comment>
<evidence type="ECO:0000256" key="1">
    <source>
        <dbReference type="ARBA" id="ARBA00004370"/>
    </source>
</evidence>
<keyword evidence="4 5" id="KW-0472">Membrane</keyword>
<dbReference type="RefSeq" id="WP_302723124.1">
    <property type="nucleotide sequence ID" value="NZ_JAULRU010000583.1"/>
</dbReference>
<keyword evidence="2 5" id="KW-0812">Transmembrane</keyword>
<sequence length="137" mass="15724">MLYPMAALVLLTFFVALMMLKARIQAVHNKDVSIKYFKSYDQPARELPERMVITQRCYNNLLEIPPLFYAVCLAALALHSTGVIMAVLAWLYVACRVVQAAIHLGRNNVIWRMRVFLLSNLVLLAMWTYMVIAYAAR</sequence>
<dbReference type="Pfam" id="PF01124">
    <property type="entry name" value="MAPEG"/>
    <property type="match status" value="1"/>
</dbReference>
<dbReference type="Gene3D" id="1.20.120.550">
    <property type="entry name" value="Membrane associated eicosanoid/glutathione metabolism-like domain"/>
    <property type="match status" value="1"/>
</dbReference>
<evidence type="ECO:0000256" key="2">
    <source>
        <dbReference type="ARBA" id="ARBA00022692"/>
    </source>
</evidence>
<organism evidence="6 7">
    <name type="scientific">Gilvimarinus gilvus</name>
    <dbReference type="NCBI Taxonomy" id="3058038"/>
    <lineage>
        <taxon>Bacteria</taxon>
        <taxon>Pseudomonadati</taxon>
        <taxon>Pseudomonadota</taxon>
        <taxon>Gammaproteobacteria</taxon>
        <taxon>Cellvibrionales</taxon>
        <taxon>Cellvibrionaceae</taxon>
        <taxon>Gilvimarinus</taxon>
    </lineage>
</organism>
<dbReference type="SUPFAM" id="SSF161084">
    <property type="entry name" value="MAPEG domain-like"/>
    <property type="match status" value="1"/>
</dbReference>
<dbReference type="InterPro" id="IPR023352">
    <property type="entry name" value="MAPEG-like_dom_sf"/>
</dbReference>
<feature type="transmembrane region" description="Helical" evidence="5">
    <location>
        <begin position="68"/>
        <end position="94"/>
    </location>
</feature>
<evidence type="ECO:0000313" key="6">
    <source>
        <dbReference type="EMBL" id="MDX6848173.1"/>
    </source>
</evidence>
<keyword evidence="7" id="KW-1185">Reference proteome</keyword>
<evidence type="ECO:0000256" key="3">
    <source>
        <dbReference type="ARBA" id="ARBA00022989"/>
    </source>
</evidence>
<name>A0ABU4RTG5_9GAMM</name>
<accession>A0ABU4RTG5</accession>